<dbReference type="Proteomes" id="UP000694856">
    <property type="component" value="Chromosome 17"/>
</dbReference>
<evidence type="ECO:0000256" key="1">
    <source>
        <dbReference type="SAM" id="MobiDB-lite"/>
    </source>
</evidence>
<evidence type="ECO:0000313" key="2">
    <source>
        <dbReference type="Proteomes" id="UP000694856"/>
    </source>
</evidence>
<dbReference type="CTD" id="51246"/>
<evidence type="ECO:0000313" key="3">
    <source>
        <dbReference type="RefSeq" id="XP_032314469.1"/>
    </source>
</evidence>
<protein>
    <submittedName>
        <fullName evidence="3">Protein shisa-5 isoform X2</fullName>
    </submittedName>
</protein>
<reference evidence="3" key="1">
    <citation type="submission" date="2025-08" db="UniProtKB">
        <authorList>
            <consortium name="RefSeq"/>
        </authorList>
    </citation>
    <scope>IDENTIFICATION</scope>
    <source>
        <tissue evidence="3">Ear skin</tissue>
    </source>
</reference>
<dbReference type="GeneID" id="102522255"/>
<dbReference type="RefSeq" id="XP_032314469.1">
    <property type="nucleotide sequence ID" value="XM_032458578.1"/>
</dbReference>
<name>A0A8B8RBU3_CAMFR</name>
<dbReference type="AlphaFoldDB" id="A0A8B8RBU3"/>
<accession>A0A8B8RBU3</accession>
<proteinExistence type="predicted"/>
<feature type="region of interest" description="Disordered" evidence="1">
    <location>
        <begin position="108"/>
        <end position="134"/>
    </location>
</feature>
<organism evidence="2 3">
    <name type="scientific">Camelus ferus</name>
    <name type="common">Wild bactrian camel</name>
    <name type="synonym">Camelus bactrianus ferus</name>
    <dbReference type="NCBI Taxonomy" id="419612"/>
    <lineage>
        <taxon>Eukaryota</taxon>
        <taxon>Metazoa</taxon>
        <taxon>Chordata</taxon>
        <taxon>Craniata</taxon>
        <taxon>Vertebrata</taxon>
        <taxon>Euteleostomi</taxon>
        <taxon>Mammalia</taxon>
        <taxon>Eutheria</taxon>
        <taxon>Laurasiatheria</taxon>
        <taxon>Artiodactyla</taxon>
        <taxon>Tylopoda</taxon>
        <taxon>Camelidae</taxon>
        <taxon>Camelus</taxon>
    </lineage>
</organism>
<gene>
    <name evidence="3" type="primary">SHISA5</name>
</gene>
<keyword evidence="2" id="KW-1185">Reference proteome</keyword>
<sequence length="229" mass="24547">MGTLIAGECACMFLHLWNSSGSGRSLWVWDNCSCWSDHLCALCCHRHHLLHLLLLLFVQDVPPTTSGCDHHHGHHSGAHSLPATSQCAAQLPWTNIPGLPLHVPPARGASSTLPDAVPTTLPGPAHGPSGLPRDSGWRCSHALPCQPASLQSGLHGTPKGSPLNTTLHLWLPLNLLYVCVDGYAGTVLFSPCVVCVCVLFVHEASCEADEVENSPCQSCWAHLLFPFLT</sequence>